<gene>
    <name evidence="1" type="ORF">GA0070216_118103</name>
</gene>
<reference evidence="2" key="1">
    <citation type="submission" date="2016-06" db="EMBL/GenBank/DDBJ databases">
        <authorList>
            <person name="Varghese N."/>
            <person name="Submissions Spin"/>
        </authorList>
    </citation>
    <scope>NUCLEOTIDE SEQUENCE [LARGE SCALE GENOMIC DNA]</scope>
    <source>
        <strain evidence="2">DSM 44100</strain>
    </source>
</reference>
<evidence type="ECO:0000313" key="2">
    <source>
        <dbReference type="Proteomes" id="UP000198797"/>
    </source>
</evidence>
<name>A0A1C5AKV5_9ACTN</name>
<accession>A0A1C5AKV5</accession>
<organism evidence="1 2">
    <name type="scientific">Micromonospora matsumotoense</name>
    <dbReference type="NCBI Taxonomy" id="121616"/>
    <lineage>
        <taxon>Bacteria</taxon>
        <taxon>Bacillati</taxon>
        <taxon>Actinomycetota</taxon>
        <taxon>Actinomycetes</taxon>
        <taxon>Micromonosporales</taxon>
        <taxon>Micromonosporaceae</taxon>
        <taxon>Micromonospora</taxon>
    </lineage>
</organism>
<dbReference type="AlphaFoldDB" id="A0A1C5AKV5"/>
<dbReference type="Proteomes" id="UP000198797">
    <property type="component" value="Unassembled WGS sequence"/>
</dbReference>
<keyword evidence="2" id="KW-1185">Reference proteome</keyword>
<dbReference type="EMBL" id="FMCU01000018">
    <property type="protein sequence ID" value="SCF45624.1"/>
    <property type="molecule type" value="Genomic_DNA"/>
</dbReference>
<proteinExistence type="predicted"/>
<sequence>MVSHGPAPGRDDGPRYVVHLPVTATTEDQALRFAYTLARSLALVPGVEVAGTTVSAEDAQHVRQWVFCDRIMPDRRRCLARAEHDGPCDPGR</sequence>
<protein>
    <submittedName>
        <fullName evidence="1">Uncharacterized protein</fullName>
    </submittedName>
</protein>
<evidence type="ECO:0000313" key="1">
    <source>
        <dbReference type="EMBL" id="SCF45624.1"/>
    </source>
</evidence>